<dbReference type="EMBL" id="JACKWZ010000015">
    <property type="protein sequence ID" value="KAF9422609.1"/>
    <property type="molecule type" value="Genomic_DNA"/>
</dbReference>
<comment type="caution">
    <text evidence="1">The sequence shown here is derived from an EMBL/GenBank/DDBJ whole genome shotgun (WGS) entry which is preliminary data.</text>
</comment>
<proteinExistence type="predicted"/>
<dbReference type="PANTHER" id="PTHR11008:SF41">
    <property type="entry name" value="RE70318P"/>
    <property type="match status" value="1"/>
</dbReference>
<dbReference type="PANTHER" id="PTHR11008">
    <property type="entry name" value="PROTEIN TAKEOUT-LIKE PROTEIN"/>
    <property type="match status" value="1"/>
</dbReference>
<protein>
    <submittedName>
        <fullName evidence="1">Uncharacterized protein</fullName>
    </submittedName>
</protein>
<dbReference type="GO" id="GO:0005615">
    <property type="term" value="C:extracellular space"/>
    <property type="evidence" value="ECO:0007669"/>
    <property type="project" value="TreeGrafter"/>
</dbReference>
<organism evidence="1 2">
    <name type="scientific">Spodoptera exigua</name>
    <name type="common">Beet armyworm</name>
    <name type="synonym">Noctua fulgens</name>
    <dbReference type="NCBI Taxonomy" id="7107"/>
    <lineage>
        <taxon>Eukaryota</taxon>
        <taxon>Metazoa</taxon>
        <taxon>Ecdysozoa</taxon>
        <taxon>Arthropoda</taxon>
        <taxon>Hexapoda</taxon>
        <taxon>Insecta</taxon>
        <taxon>Pterygota</taxon>
        <taxon>Neoptera</taxon>
        <taxon>Endopterygota</taxon>
        <taxon>Lepidoptera</taxon>
        <taxon>Glossata</taxon>
        <taxon>Ditrysia</taxon>
        <taxon>Noctuoidea</taxon>
        <taxon>Noctuidae</taxon>
        <taxon>Amphipyrinae</taxon>
        <taxon>Spodoptera</taxon>
    </lineage>
</organism>
<evidence type="ECO:0000313" key="1">
    <source>
        <dbReference type="EMBL" id="KAF9422609.1"/>
    </source>
</evidence>
<dbReference type="SMART" id="SM00700">
    <property type="entry name" value="JHBP"/>
    <property type="match status" value="1"/>
</dbReference>
<dbReference type="Gene3D" id="3.15.10.30">
    <property type="entry name" value="Haemolymph juvenile hormone binding protein"/>
    <property type="match status" value="5"/>
</dbReference>
<dbReference type="Pfam" id="PF06585">
    <property type="entry name" value="JHBP"/>
    <property type="match status" value="5"/>
</dbReference>
<keyword evidence="2" id="KW-1185">Reference proteome</keyword>
<reference evidence="1" key="1">
    <citation type="submission" date="2020-08" db="EMBL/GenBank/DDBJ databases">
        <title>Spodoptera exigua strain:BAW_Kor-Di-RS1 Genome sequencing and assembly.</title>
        <authorList>
            <person name="Kim J."/>
            <person name="Nam H.Y."/>
            <person name="Kwon M."/>
            <person name="Choi J.H."/>
            <person name="Cho S.R."/>
            <person name="Kim G.-H."/>
        </authorList>
    </citation>
    <scope>NUCLEOTIDE SEQUENCE</scope>
    <source>
        <strain evidence="1">BAW_Kor-Di-RS1</strain>
        <tissue evidence="1">Whole-body</tissue>
    </source>
</reference>
<name>A0A835L8J9_SPOEX</name>
<accession>A0A835L8J9</accession>
<dbReference type="AlphaFoldDB" id="A0A835L8J9"/>
<evidence type="ECO:0000313" key="2">
    <source>
        <dbReference type="Proteomes" id="UP000648187"/>
    </source>
</evidence>
<dbReference type="InterPro" id="IPR038606">
    <property type="entry name" value="To_sf"/>
</dbReference>
<sequence>MYNATGERVPCAYTDEKCLTESCDRSFKKFIKGKSGAESSDPLHLDPITIDLPKMKYGTKNNFFSGMSNCHVALTRISIENSKFQYNIACPNLTMKTDYDMEGQLSSKDINETGNCVVNFDDYLLRFEGNYGQYNGVDNKIHLQVKTYKFTPDNKARVHYECKKHSSDDKQKCKKVFCDPDDDICLSNAANERVFPKVIEGIPGVEPSEPLHLPRFEIVLPNLKYSLLNATMFGVKDCSITFKKHVKDSKFEYEPCCPRLTIQSEYEVDGKIDTVSVRGRGTFKITYEELYFHILVSQRKEKLPDNKDHVRILDHTTQLDLRGKHTYEYSNLIFSESGRCVKSWRKELCSPLDNDCLTQAVKEHVYDKFVRGLNGVESSDPLYTNNIIINRPNFNYTLYRPTLLGMRHCNFMKLRLTQDEVSRVTYELECPNLVLKASYDVKGTMNRIQGEGKGVCEISFDVYKLNITGKYERIMEEDGKLHFHILNYNLELDEHATSSVMYHNLFTRPTGMALQKQLCYNDDECLINAVIERVYPRFVAGGHGVESSDPLHIDAIVADLTTLRYSLYNASMIGFKSCEFVKFNNKLLNSYTYFDYGISCPVLTLQARYDLNGIIDSIPVEGRGQCKIVYEKYNISTSGKHKKIKDDEGKEHVNILEYKIVSDLKNGRVRDPEYTDLTFSQHESSPALQACKKTDDECLKSNVNTIFKHSIKGDADLGIKTLDPMHHKEVDGQLGVIEYQLYNSTVDGFSNCDVKNAKLDLEKREFNFRILCPVLTVYGVYKINGTLIVMPIEGHGDYKLVCKGYDIQVETDIKINQDKDGIKHMSVKYFKADGDLTVGMTTDLQNLFDGKQPQLAKDVLKFTNENWSPVAKLLQGPVFSANFEKIIKNMNKYFKHVPLNQIIEE</sequence>
<gene>
    <name evidence="1" type="ORF">HW555_001813</name>
</gene>
<dbReference type="InterPro" id="IPR010562">
    <property type="entry name" value="Haemolymph_juvenile_hormone-bd"/>
</dbReference>
<dbReference type="Proteomes" id="UP000648187">
    <property type="component" value="Unassembled WGS sequence"/>
</dbReference>